<evidence type="ECO:0000313" key="3">
    <source>
        <dbReference type="Proteomes" id="UP000054477"/>
    </source>
</evidence>
<dbReference type="GO" id="GO:0003677">
    <property type="term" value="F:DNA binding"/>
    <property type="evidence" value="ECO:0007669"/>
    <property type="project" value="TreeGrafter"/>
</dbReference>
<organism evidence="2 3">
    <name type="scientific">Laccaria amethystina LaAM-08-1</name>
    <dbReference type="NCBI Taxonomy" id="1095629"/>
    <lineage>
        <taxon>Eukaryota</taxon>
        <taxon>Fungi</taxon>
        <taxon>Dikarya</taxon>
        <taxon>Basidiomycota</taxon>
        <taxon>Agaricomycotina</taxon>
        <taxon>Agaricomycetes</taxon>
        <taxon>Agaricomycetidae</taxon>
        <taxon>Agaricales</taxon>
        <taxon>Agaricineae</taxon>
        <taxon>Hydnangiaceae</taxon>
        <taxon>Laccaria</taxon>
    </lineage>
</organism>
<reference evidence="3" key="2">
    <citation type="submission" date="2015-01" db="EMBL/GenBank/DDBJ databases">
        <title>Evolutionary Origins and Diversification of the Mycorrhizal Mutualists.</title>
        <authorList>
            <consortium name="DOE Joint Genome Institute"/>
            <consortium name="Mycorrhizal Genomics Consortium"/>
            <person name="Kohler A."/>
            <person name="Kuo A."/>
            <person name="Nagy L.G."/>
            <person name="Floudas D."/>
            <person name="Copeland A."/>
            <person name="Barry K.W."/>
            <person name="Cichocki N."/>
            <person name="Veneault-Fourrey C."/>
            <person name="LaButti K."/>
            <person name="Lindquist E.A."/>
            <person name="Lipzen A."/>
            <person name="Lundell T."/>
            <person name="Morin E."/>
            <person name="Murat C."/>
            <person name="Riley R."/>
            <person name="Ohm R."/>
            <person name="Sun H."/>
            <person name="Tunlid A."/>
            <person name="Henrissat B."/>
            <person name="Grigoriev I.V."/>
            <person name="Hibbett D.S."/>
            <person name="Martin F."/>
        </authorList>
    </citation>
    <scope>NUCLEOTIDE SEQUENCE [LARGE SCALE GENOMIC DNA]</scope>
    <source>
        <strain evidence="3">LaAM-08-1</strain>
    </source>
</reference>
<dbReference type="EMBL" id="KN838620">
    <property type="protein sequence ID" value="KIK00720.1"/>
    <property type="molecule type" value="Genomic_DNA"/>
</dbReference>
<dbReference type="HOGENOM" id="CLU_013929_2_2_1"/>
<keyword evidence="3" id="KW-1185">Reference proteome</keyword>
<dbReference type="AlphaFoldDB" id="A0A0C9WQR5"/>
<dbReference type="OrthoDB" id="3265672at2759"/>
<dbReference type="GO" id="GO:0005634">
    <property type="term" value="C:nucleus"/>
    <property type="evidence" value="ECO:0007669"/>
    <property type="project" value="TreeGrafter"/>
</dbReference>
<proteinExistence type="predicted"/>
<dbReference type="PANTHER" id="PTHR19303:SF74">
    <property type="entry name" value="POGO TRANSPOSABLE ELEMENT WITH KRAB DOMAIN"/>
    <property type="match status" value="1"/>
</dbReference>
<feature type="domain" description="DDE-1" evidence="1">
    <location>
        <begin position="84"/>
        <end position="222"/>
    </location>
</feature>
<gene>
    <name evidence="2" type="ORF">K443DRAFT_99888</name>
</gene>
<accession>A0A0C9WQR5</accession>
<reference evidence="2 3" key="1">
    <citation type="submission" date="2014-04" db="EMBL/GenBank/DDBJ databases">
        <authorList>
            <consortium name="DOE Joint Genome Institute"/>
            <person name="Kuo A."/>
            <person name="Kohler A."/>
            <person name="Nagy L.G."/>
            <person name="Floudas D."/>
            <person name="Copeland A."/>
            <person name="Barry K.W."/>
            <person name="Cichocki N."/>
            <person name="Veneault-Fourrey C."/>
            <person name="LaButti K."/>
            <person name="Lindquist E.A."/>
            <person name="Lipzen A."/>
            <person name="Lundell T."/>
            <person name="Morin E."/>
            <person name="Murat C."/>
            <person name="Sun H."/>
            <person name="Tunlid A."/>
            <person name="Henrissat B."/>
            <person name="Grigoriev I.V."/>
            <person name="Hibbett D.S."/>
            <person name="Martin F."/>
            <person name="Nordberg H.P."/>
            <person name="Cantor M.N."/>
            <person name="Hua S.X."/>
        </authorList>
    </citation>
    <scope>NUCLEOTIDE SEQUENCE [LARGE SCALE GENOMIC DNA]</scope>
    <source>
        <strain evidence="2 3">LaAM-08-1</strain>
    </source>
</reference>
<dbReference type="PANTHER" id="PTHR19303">
    <property type="entry name" value="TRANSPOSON"/>
    <property type="match status" value="1"/>
</dbReference>
<protein>
    <recommendedName>
        <fullName evidence="1">DDE-1 domain-containing protein</fullName>
    </recommendedName>
</protein>
<name>A0A0C9WQR5_9AGAR</name>
<sequence length="322" mass="35950">MDRHPNLKTRYTQSFEKCRANNVNPATINKFFDIFEDVVKKYNIDESEIYNMDEKGIQLGVGKRVAAIIDCDQKEVYSLKDGNRELVTVIETVSANGTALPPSFIFKGARINLEWGRDNLCYASVLCSLNGWTDQELGTMWLEKDFEPASAVRMKNKDGYQLLILDGHNSHCMYSFCRFAKKHKIIIICLPSHTTHVLQPCNVGVFGPLSSCWKSEVNKAACGHVPITKSNLISHYSRACVKAFQPSTIKAPFKQTGIWPTDRDALDPIVFELSLNTTTKSAQPLPAIIPDLVPLELILPTSDDNNINPIPTTTPDSSPTIC</sequence>
<dbReference type="InterPro" id="IPR004875">
    <property type="entry name" value="DDE_SF_endonuclease_dom"/>
</dbReference>
<evidence type="ECO:0000313" key="2">
    <source>
        <dbReference type="EMBL" id="KIK00720.1"/>
    </source>
</evidence>
<evidence type="ECO:0000259" key="1">
    <source>
        <dbReference type="Pfam" id="PF03184"/>
    </source>
</evidence>
<dbReference type="Pfam" id="PF03184">
    <property type="entry name" value="DDE_1"/>
    <property type="match status" value="1"/>
</dbReference>
<dbReference type="Proteomes" id="UP000054477">
    <property type="component" value="Unassembled WGS sequence"/>
</dbReference>
<dbReference type="InterPro" id="IPR050863">
    <property type="entry name" value="CenT-Element_Derived"/>
</dbReference>